<gene>
    <name evidence="1" type="ORF">AB4Y30_14115</name>
</gene>
<organism evidence="1">
    <name type="scientific">Ornithinibacillus sp. 4-3</name>
    <dbReference type="NCBI Taxonomy" id="3231488"/>
    <lineage>
        <taxon>Bacteria</taxon>
        <taxon>Bacillati</taxon>
        <taxon>Bacillota</taxon>
        <taxon>Bacilli</taxon>
        <taxon>Bacillales</taxon>
        <taxon>Bacillaceae</taxon>
        <taxon>Ornithinibacillus</taxon>
    </lineage>
</organism>
<evidence type="ECO:0000313" key="1">
    <source>
        <dbReference type="EMBL" id="XDK32135.1"/>
    </source>
</evidence>
<dbReference type="Pfam" id="PF14066">
    <property type="entry name" value="DUF4256"/>
    <property type="match status" value="1"/>
</dbReference>
<protein>
    <submittedName>
        <fullName evidence="1">DUF4256 domain-containing protein</fullName>
    </submittedName>
</protein>
<accession>A0AB39HPC6</accession>
<reference evidence="1" key="1">
    <citation type="submission" date="2024-07" db="EMBL/GenBank/DDBJ databases">
        <title>Halotolerant mesophilic bacterium Ornithinibacillus sp. 4-3, sp. nov., isolated from soil.</title>
        <authorList>
            <person name="Sidarenka A.V."/>
            <person name="Guliayeva D.E."/>
            <person name="Leanovich S.I."/>
            <person name="Hileuskaya K.S."/>
            <person name="Akhremchuk A.E."/>
            <person name="Sikolenko M.A."/>
            <person name="Valentovich L.N."/>
        </authorList>
    </citation>
    <scope>NUCLEOTIDE SEQUENCE</scope>
    <source>
        <strain evidence="1">4-3</strain>
    </source>
</reference>
<proteinExistence type="predicted"/>
<dbReference type="InterPro" id="IPR025352">
    <property type="entry name" value="DUF4256"/>
</dbReference>
<dbReference type="RefSeq" id="WP_368652856.1">
    <property type="nucleotide sequence ID" value="NZ_CP162599.1"/>
</dbReference>
<name>A0AB39HPC6_9BACI</name>
<dbReference type="EMBL" id="CP162599">
    <property type="protein sequence ID" value="XDK32135.1"/>
    <property type="molecule type" value="Genomic_DNA"/>
</dbReference>
<sequence length="188" mass="21684">MTIERRKITAEEKATLLETLKERFEGNMHRHEGLNWEDVHQKIRGNEEAMISLWLMEETYGEPDVVVLEPGQTELTFIDCTKESPKGRRSICYDRAALEARKKHKPENSAVDVATILGVEILTEEQYRALQEIENFDMKTSTWVKTPDVIRAQGGAIFCDRRYDHVFTYHNGADSYYGSRGFRGILAV</sequence>
<dbReference type="AlphaFoldDB" id="A0AB39HPC6"/>